<proteinExistence type="predicted"/>
<feature type="transmembrane region" description="Helical" evidence="1">
    <location>
        <begin position="69"/>
        <end position="87"/>
    </location>
</feature>
<dbReference type="Pfam" id="PF03772">
    <property type="entry name" value="Competence"/>
    <property type="match status" value="1"/>
</dbReference>
<evidence type="ECO:0000256" key="1">
    <source>
        <dbReference type="SAM" id="Phobius"/>
    </source>
</evidence>
<keyword evidence="1" id="KW-0812">Transmembrane</keyword>
<gene>
    <name evidence="3" type="ORF">A3A36_02820</name>
</gene>
<sequence length="140" mass="15094">MKSAFWKNVVATTLAAQIAVLPLLLYNTGNLSIVAIPTNLLVVPLVPLAMGLSALAGFAGIIFNSFAPLLGIVLAFPAYLANAYLIFMARESAALPFAAFTLPFFPFWLMLLAYAALIYIASSKRFSTTLQLRFAKKASM</sequence>
<organism evidence="3 4">
    <name type="scientific">Candidatus Kaiserbacteria bacterium RIFCSPLOWO2_01_FULL_52_12b</name>
    <dbReference type="NCBI Taxonomy" id="1798509"/>
    <lineage>
        <taxon>Bacteria</taxon>
        <taxon>Candidatus Kaiseribacteriota</taxon>
    </lineage>
</organism>
<evidence type="ECO:0000313" key="3">
    <source>
        <dbReference type="EMBL" id="OGG78076.1"/>
    </source>
</evidence>
<feature type="domain" description="ComEC/Rec2-related protein" evidence="2">
    <location>
        <begin position="6"/>
        <end position="122"/>
    </location>
</feature>
<keyword evidence="1" id="KW-0472">Membrane</keyword>
<keyword evidence="1" id="KW-1133">Transmembrane helix</keyword>
<dbReference type="EMBL" id="MFLW01000025">
    <property type="protein sequence ID" value="OGG78076.1"/>
    <property type="molecule type" value="Genomic_DNA"/>
</dbReference>
<comment type="caution">
    <text evidence="3">The sequence shown here is derived from an EMBL/GenBank/DDBJ whole genome shotgun (WGS) entry which is preliminary data.</text>
</comment>
<feature type="transmembrane region" description="Helical" evidence="1">
    <location>
        <begin position="41"/>
        <end position="62"/>
    </location>
</feature>
<accession>A0A1F6EWU1</accession>
<evidence type="ECO:0000259" key="2">
    <source>
        <dbReference type="Pfam" id="PF03772"/>
    </source>
</evidence>
<reference evidence="3 4" key="1">
    <citation type="journal article" date="2016" name="Nat. Commun.">
        <title>Thousands of microbial genomes shed light on interconnected biogeochemical processes in an aquifer system.</title>
        <authorList>
            <person name="Anantharaman K."/>
            <person name="Brown C.T."/>
            <person name="Hug L.A."/>
            <person name="Sharon I."/>
            <person name="Castelle C.J."/>
            <person name="Probst A.J."/>
            <person name="Thomas B.C."/>
            <person name="Singh A."/>
            <person name="Wilkins M.J."/>
            <person name="Karaoz U."/>
            <person name="Brodie E.L."/>
            <person name="Williams K.H."/>
            <person name="Hubbard S.S."/>
            <person name="Banfield J.F."/>
        </authorList>
    </citation>
    <scope>NUCLEOTIDE SEQUENCE [LARGE SCALE GENOMIC DNA]</scope>
</reference>
<dbReference type="Proteomes" id="UP000178811">
    <property type="component" value="Unassembled WGS sequence"/>
</dbReference>
<evidence type="ECO:0000313" key="4">
    <source>
        <dbReference type="Proteomes" id="UP000178811"/>
    </source>
</evidence>
<dbReference type="AlphaFoldDB" id="A0A1F6EWU1"/>
<name>A0A1F6EWU1_9BACT</name>
<feature type="transmembrane region" description="Helical" evidence="1">
    <location>
        <begin position="93"/>
        <end position="121"/>
    </location>
</feature>
<protein>
    <recommendedName>
        <fullName evidence="2">ComEC/Rec2-related protein domain-containing protein</fullName>
    </recommendedName>
</protein>
<dbReference type="InterPro" id="IPR004477">
    <property type="entry name" value="ComEC_N"/>
</dbReference>